<evidence type="ECO:0000256" key="1">
    <source>
        <dbReference type="SAM" id="MobiDB-lite"/>
    </source>
</evidence>
<evidence type="ECO:0000313" key="5">
    <source>
        <dbReference type="Proteomes" id="UP000294933"/>
    </source>
</evidence>
<keyword evidence="5" id="KW-1185">Reference proteome</keyword>
<protein>
    <recommendedName>
        <fullName evidence="3">DUF6535 domain-containing protein</fullName>
    </recommendedName>
</protein>
<feature type="transmembrane region" description="Helical" evidence="2">
    <location>
        <begin position="66"/>
        <end position="85"/>
    </location>
</feature>
<evidence type="ECO:0000313" key="4">
    <source>
        <dbReference type="EMBL" id="TDL23541.1"/>
    </source>
</evidence>
<dbReference type="VEuPathDB" id="FungiDB:BD410DRAFT_768877"/>
<reference evidence="4 5" key="1">
    <citation type="submission" date="2018-06" db="EMBL/GenBank/DDBJ databases">
        <title>A transcriptomic atlas of mushroom development highlights an independent origin of complex multicellularity.</title>
        <authorList>
            <consortium name="DOE Joint Genome Institute"/>
            <person name="Krizsan K."/>
            <person name="Almasi E."/>
            <person name="Merenyi Z."/>
            <person name="Sahu N."/>
            <person name="Viragh M."/>
            <person name="Koszo T."/>
            <person name="Mondo S."/>
            <person name="Kiss B."/>
            <person name="Balint B."/>
            <person name="Kues U."/>
            <person name="Barry K."/>
            <person name="Hegedus J.C."/>
            <person name="Henrissat B."/>
            <person name="Johnson J."/>
            <person name="Lipzen A."/>
            <person name="Ohm R."/>
            <person name="Nagy I."/>
            <person name="Pangilinan J."/>
            <person name="Yan J."/>
            <person name="Xiong Y."/>
            <person name="Grigoriev I.V."/>
            <person name="Hibbett D.S."/>
            <person name="Nagy L.G."/>
        </authorList>
    </citation>
    <scope>NUCLEOTIDE SEQUENCE [LARGE SCALE GENOMIC DNA]</scope>
    <source>
        <strain evidence="4 5">SZMC22713</strain>
    </source>
</reference>
<sequence>MAYPIPPQSTLETMSAGEKENGDATFKGPSTSDYDNPSDKLWSIYVAEAEKFDKALVESWRDMEGILIFSGLFSASVTAFIIESYKKLSPDSGDMAVALLAQISSQLVAISNGTNPVILSPLPANTPFQPTSSAVTVNILWFLSLALALVSALSATMVEKWARNYLQLIERRTAPNKRARIRAYLYEGINTFRMTAVVETIPTLLHVSLFLFFIGFVIFLLPVELRVALPMLTVLIIGVILYAIITFLPMVYKNCPYQTPLSHTIWHITQRFGLLRYHTAYGHFSCIRGSMAEGRERLAIEALPERNGRDLVALRWTLKTLTDDSGLERFLDAIPEFMSCDHVNHLDITRVLGFESISHLAASRPVSRSCSLGDFTEAPSRYNMLGSIAGDGPKYNDMDFPILHVFPSQ</sequence>
<gene>
    <name evidence="4" type="ORF">BD410DRAFT_768877</name>
</gene>
<feature type="transmembrane region" description="Helical" evidence="2">
    <location>
        <begin position="203"/>
        <end position="221"/>
    </location>
</feature>
<accession>A0A4Y7Q8B8</accession>
<keyword evidence="2" id="KW-0812">Transmembrane</keyword>
<keyword evidence="2" id="KW-1133">Transmembrane helix</keyword>
<evidence type="ECO:0000259" key="3">
    <source>
        <dbReference type="Pfam" id="PF20153"/>
    </source>
</evidence>
<feature type="domain" description="DUF6535" evidence="3">
    <location>
        <begin position="42"/>
        <end position="221"/>
    </location>
</feature>
<feature type="region of interest" description="Disordered" evidence="1">
    <location>
        <begin position="1"/>
        <end position="35"/>
    </location>
</feature>
<dbReference type="AlphaFoldDB" id="A0A4Y7Q8B8"/>
<proteinExistence type="predicted"/>
<feature type="transmembrane region" description="Helical" evidence="2">
    <location>
        <begin position="139"/>
        <end position="158"/>
    </location>
</feature>
<keyword evidence="2" id="KW-0472">Membrane</keyword>
<organism evidence="4 5">
    <name type="scientific">Rickenella mellea</name>
    <dbReference type="NCBI Taxonomy" id="50990"/>
    <lineage>
        <taxon>Eukaryota</taxon>
        <taxon>Fungi</taxon>
        <taxon>Dikarya</taxon>
        <taxon>Basidiomycota</taxon>
        <taxon>Agaricomycotina</taxon>
        <taxon>Agaricomycetes</taxon>
        <taxon>Hymenochaetales</taxon>
        <taxon>Rickenellaceae</taxon>
        <taxon>Rickenella</taxon>
    </lineage>
</organism>
<dbReference type="Proteomes" id="UP000294933">
    <property type="component" value="Unassembled WGS sequence"/>
</dbReference>
<evidence type="ECO:0000256" key="2">
    <source>
        <dbReference type="SAM" id="Phobius"/>
    </source>
</evidence>
<feature type="transmembrane region" description="Helical" evidence="2">
    <location>
        <begin position="227"/>
        <end position="252"/>
    </location>
</feature>
<dbReference type="InterPro" id="IPR045338">
    <property type="entry name" value="DUF6535"/>
</dbReference>
<dbReference type="Pfam" id="PF20153">
    <property type="entry name" value="DUF6535"/>
    <property type="match status" value="1"/>
</dbReference>
<dbReference type="EMBL" id="ML170170">
    <property type="protein sequence ID" value="TDL23541.1"/>
    <property type="molecule type" value="Genomic_DNA"/>
</dbReference>
<name>A0A4Y7Q8B8_9AGAM</name>
<dbReference type="OrthoDB" id="3221808at2759"/>